<keyword evidence="7" id="KW-1185">Reference proteome</keyword>
<feature type="active site" description="Proton acceptor" evidence="3">
    <location>
        <position position="424"/>
    </location>
</feature>
<dbReference type="PANTHER" id="PTHR12935">
    <property type="entry name" value="GAMMA-GLUTAMYLCYCLOTRANSFERASE"/>
    <property type="match status" value="1"/>
</dbReference>
<gene>
    <name evidence="6" type="ORF">NESM_000288400</name>
</gene>
<dbReference type="EC" id="4.3.2.9" evidence="1"/>
<dbReference type="Proteomes" id="UP001430356">
    <property type="component" value="Unassembled WGS sequence"/>
</dbReference>
<dbReference type="EMBL" id="JAECZO010000026">
    <property type="protein sequence ID" value="KAK7202186.1"/>
    <property type="molecule type" value="Genomic_DNA"/>
</dbReference>
<accession>A0AAW0F9G9</accession>
<evidence type="ECO:0000256" key="1">
    <source>
        <dbReference type="ARBA" id="ARBA00012346"/>
    </source>
</evidence>
<sequence>MAASDKAGTFYYFAYGTYVDAEELTRALAPALGSGGGGGGGDGGGGGASMIRSAHPALLPGYRLVCNAVSAEGPRLGRLNVTPLSLVARDPSATRQRTGKSKSGKTHEFTAAFRDGVRGVLYELPTSVRESLLLAVAREGSFNMYAMLTCYEMSDVRRGVRAPDSPIHESLVVAALDMPLMERQYFIEAPMKLRWQTLPRPQGVAAQPGLAAGVVSSSSSSSAAGGGGGDAAGPPRWPGVHWCNCTVSARVAPSPVYAALLAAAYRERLHVDMAAATASTTRSTSRSSASSEGGGGGDTESYATTMHNMVSKVARDTSKDAQEARTWYLAYGSNLSWEQVCIRIGPPYQRRAAKLPDFVLVPNAISMAHQNREGFGYYNVEPAAVRERKVADGLVQHRSTMPSYVCGAAYEISQAQLEMMDTYERGYTRELRRCTDLRDATAPPLECWTYTALHTSEEALPSREYLARVLEGGDILPLEYMEGIRATATNPLRSPRQDKRLNKEL</sequence>
<dbReference type="GO" id="GO:0003839">
    <property type="term" value="F:gamma-glutamylcyclotransferase activity"/>
    <property type="evidence" value="ECO:0007669"/>
    <property type="project" value="UniProtKB-EC"/>
</dbReference>
<dbReference type="InterPro" id="IPR013024">
    <property type="entry name" value="GGCT-like"/>
</dbReference>
<evidence type="ECO:0000256" key="5">
    <source>
        <dbReference type="SAM" id="MobiDB-lite"/>
    </source>
</evidence>
<feature type="binding site" evidence="4">
    <location>
        <begin position="328"/>
        <end position="333"/>
    </location>
    <ligand>
        <name>substrate</name>
    </ligand>
</feature>
<evidence type="ECO:0000256" key="3">
    <source>
        <dbReference type="PIRSR" id="PIRSR617939-1"/>
    </source>
</evidence>
<dbReference type="InterPro" id="IPR017939">
    <property type="entry name" value="G-Glutamylcylcotransferase"/>
</dbReference>
<dbReference type="PANTHER" id="PTHR12935:SF0">
    <property type="entry name" value="GAMMA-GLUTAMYLCYCLOTRANSFERASE"/>
    <property type="match status" value="1"/>
</dbReference>
<dbReference type="Pfam" id="PF13772">
    <property type="entry name" value="AIG2_2"/>
    <property type="match status" value="1"/>
</dbReference>
<evidence type="ECO:0000313" key="6">
    <source>
        <dbReference type="EMBL" id="KAK7202186.1"/>
    </source>
</evidence>
<dbReference type="SUPFAM" id="SSF110857">
    <property type="entry name" value="Gamma-glutamyl cyclotransferase-like"/>
    <property type="match status" value="1"/>
</dbReference>
<dbReference type="AlphaFoldDB" id="A0AAW0F9G9"/>
<keyword evidence="2" id="KW-0456">Lyase</keyword>
<feature type="compositionally biased region" description="Low complexity" evidence="5">
    <location>
        <begin position="276"/>
        <end position="291"/>
    </location>
</feature>
<feature type="binding site" evidence="4">
    <location>
        <position position="465"/>
    </location>
    <ligand>
        <name>substrate</name>
    </ligand>
</feature>
<evidence type="ECO:0000313" key="7">
    <source>
        <dbReference type="Proteomes" id="UP001430356"/>
    </source>
</evidence>
<evidence type="ECO:0000256" key="2">
    <source>
        <dbReference type="ARBA" id="ARBA00023239"/>
    </source>
</evidence>
<dbReference type="Gene3D" id="3.10.490.10">
    <property type="entry name" value="Gamma-glutamyl cyclotransferase-like"/>
    <property type="match status" value="1"/>
</dbReference>
<evidence type="ECO:0000256" key="4">
    <source>
        <dbReference type="PIRSR" id="PIRSR617939-2"/>
    </source>
</evidence>
<organism evidence="6 7">
    <name type="scientific">Novymonas esmeraldas</name>
    <dbReference type="NCBI Taxonomy" id="1808958"/>
    <lineage>
        <taxon>Eukaryota</taxon>
        <taxon>Discoba</taxon>
        <taxon>Euglenozoa</taxon>
        <taxon>Kinetoplastea</taxon>
        <taxon>Metakinetoplastina</taxon>
        <taxon>Trypanosomatida</taxon>
        <taxon>Trypanosomatidae</taxon>
        <taxon>Novymonas</taxon>
    </lineage>
</organism>
<comment type="caution">
    <text evidence="6">The sequence shown here is derived from an EMBL/GenBank/DDBJ whole genome shotgun (WGS) entry which is preliminary data.</text>
</comment>
<reference evidence="6 7" key="1">
    <citation type="journal article" date="2021" name="MBio">
        <title>A New Model Trypanosomatid, Novymonas esmeraldas: Genomic Perception of Its 'Candidatus Pandoraea novymonadis' Endosymbiont.</title>
        <authorList>
            <person name="Zakharova A."/>
            <person name="Saura A."/>
            <person name="Butenko A."/>
            <person name="Podesvova L."/>
            <person name="Warmusova S."/>
            <person name="Kostygov A.Y."/>
            <person name="Nenarokova A."/>
            <person name="Lukes J."/>
            <person name="Opperdoes F.R."/>
            <person name="Yurchenko V."/>
        </authorList>
    </citation>
    <scope>NUCLEOTIDE SEQUENCE [LARGE SCALE GENOMIC DNA]</scope>
    <source>
        <strain evidence="6 7">E262AT.01</strain>
    </source>
</reference>
<protein>
    <recommendedName>
        <fullName evidence="1">gamma-glutamylcyclotransferase</fullName>
        <ecNumber evidence="1">4.3.2.9</ecNumber>
    </recommendedName>
</protein>
<name>A0AAW0F9G9_9TRYP</name>
<feature type="region of interest" description="Disordered" evidence="5">
    <location>
        <begin position="276"/>
        <end position="301"/>
    </location>
</feature>
<dbReference type="CDD" id="cd06661">
    <property type="entry name" value="GGCT_like"/>
    <property type="match status" value="1"/>
</dbReference>
<dbReference type="InterPro" id="IPR036568">
    <property type="entry name" value="GGCT-like_sf"/>
</dbReference>
<proteinExistence type="predicted"/>